<feature type="transmembrane region" description="Helical" evidence="6">
    <location>
        <begin position="279"/>
        <end position="297"/>
    </location>
</feature>
<dbReference type="PANTHER" id="PTHR42920:SF24">
    <property type="entry name" value="AROMATIC AMINO ACID EXPORTER YDDG"/>
    <property type="match status" value="1"/>
</dbReference>
<dbReference type="Pfam" id="PF00892">
    <property type="entry name" value="EamA"/>
    <property type="match status" value="2"/>
</dbReference>
<dbReference type="AlphaFoldDB" id="A0A1R7QG30"/>
<evidence type="ECO:0000313" key="8">
    <source>
        <dbReference type="EMBL" id="SJX23238.1"/>
    </source>
</evidence>
<organism evidence="8 9">
    <name type="scientific">Acinetobacter johnsonii</name>
    <dbReference type="NCBI Taxonomy" id="40214"/>
    <lineage>
        <taxon>Bacteria</taxon>
        <taxon>Pseudomonadati</taxon>
        <taxon>Pseudomonadota</taxon>
        <taxon>Gammaproteobacteria</taxon>
        <taxon>Moraxellales</taxon>
        <taxon>Moraxellaceae</taxon>
        <taxon>Acinetobacter</taxon>
    </lineage>
</organism>
<evidence type="ECO:0000256" key="6">
    <source>
        <dbReference type="SAM" id="Phobius"/>
    </source>
</evidence>
<dbReference type="Proteomes" id="UP000196240">
    <property type="component" value="Unassembled WGS sequence"/>
</dbReference>
<evidence type="ECO:0000256" key="5">
    <source>
        <dbReference type="ARBA" id="ARBA00023136"/>
    </source>
</evidence>
<dbReference type="PANTHER" id="PTHR42920">
    <property type="entry name" value="OS03G0707200 PROTEIN-RELATED"/>
    <property type="match status" value="1"/>
</dbReference>
<comment type="subcellular location">
    <subcellularLocation>
        <location evidence="1">Cell membrane</location>
        <topology evidence="1">Multi-pass membrane protein</topology>
    </subcellularLocation>
</comment>
<feature type="transmembrane region" description="Helical" evidence="6">
    <location>
        <begin position="106"/>
        <end position="122"/>
    </location>
</feature>
<feature type="transmembrane region" description="Helical" evidence="6">
    <location>
        <begin position="225"/>
        <end position="244"/>
    </location>
</feature>
<name>A0A1R7QG30_ACIJO</name>
<evidence type="ECO:0000256" key="4">
    <source>
        <dbReference type="ARBA" id="ARBA00022989"/>
    </source>
</evidence>
<feature type="transmembrane region" description="Helical" evidence="6">
    <location>
        <begin position="251"/>
        <end position="273"/>
    </location>
</feature>
<feature type="transmembrane region" description="Helical" evidence="6">
    <location>
        <begin position="167"/>
        <end position="184"/>
    </location>
</feature>
<keyword evidence="3 6" id="KW-0812">Transmembrane</keyword>
<dbReference type="SUPFAM" id="SSF103481">
    <property type="entry name" value="Multidrug resistance efflux transporter EmrE"/>
    <property type="match status" value="2"/>
</dbReference>
<dbReference type="InterPro" id="IPR051258">
    <property type="entry name" value="Diverse_Substrate_Transporter"/>
</dbReference>
<feature type="domain" description="EamA" evidence="7">
    <location>
        <begin position="168"/>
        <end position="294"/>
    </location>
</feature>
<evidence type="ECO:0000256" key="1">
    <source>
        <dbReference type="ARBA" id="ARBA00004651"/>
    </source>
</evidence>
<keyword evidence="5 6" id="KW-0472">Membrane</keyword>
<dbReference type="InterPro" id="IPR000620">
    <property type="entry name" value="EamA_dom"/>
</dbReference>
<proteinExistence type="predicted"/>
<evidence type="ECO:0000256" key="3">
    <source>
        <dbReference type="ARBA" id="ARBA00022692"/>
    </source>
</evidence>
<feature type="transmembrane region" description="Helical" evidence="6">
    <location>
        <begin position="129"/>
        <end position="147"/>
    </location>
</feature>
<dbReference type="NCBIfam" id="NF008676">
    <property type="entry name" value="PRK11689.1"/>
    <property type="match status" value="1"/>
</dbReference>
<keyword evidence="2" id="KW-1003">Cell membrane</keyword>
<evidence type="ECO:0000259" key="7">
    <source>
        <dbReference type="Pfam" id="PF00892"/>
    </source>
</evidence>
<reference evidence="8 9" key="1">
    <citation type="submission" date="2017-02" db="EMBL/GenBank/DDBJ databases">
        <authorList>
            <person name="Peterson S.W."/>
        </authorList>
    </citation>
    <scope>NUCLEOTIDE SEQUENCE [LARGE SCALE GENOMIC DNA]</scope>
    <source>
        <strain evidence="8">C6</strain>
    </source>
</reference>
<dbReference type="GO" id="GO:0005886">
    <property type="term" value="C:plasma membrane"/>
    <property type="evidence" value="ECO:0007669"/>
    <property type="project" value="UniProtKB-SubCell"/>
</dbReference>
<accession>A0A1R7QG30</accession>
<feature type="transmembrane region" description="Helical" evidence="6">
    <location>
        <begin position="73"/>
        <end position="94"/>
    </location>
</feature>
<gene>
    <name evidence="8" type="primary">yddG</name>
    <name evidence="8" type="ORF">ACNJC6_02894</name>
</gene>
<protein>
    <submittedName>
        <fullName evidence="8">Aromatic amino acid exporter YddG</fullName>
    </submittedName>
</protein>
<dbReference type="EMBL" id="FUUY01000011">
    <property type="protein sequence ID" value="SJX23238.1"/>
    <property type="molecule type" value="Genomic_DNA"/>
</dbReference>
<feature type="transmembrane region" description="Helical" evidence="6">
    <location>
        <begin position="41"/>
        <end position="61"/>
    </location>
</feature>
<sequence>MNMLKTPNKMNSTKATWIGLAAIVLWSLIIALIKEVSNSFGAIGGAALIYSLASVFLLLLFGWPRLKEFPLAYLVWGSLLFVSYEICLALSIGYSTSSRQAIEVGMVNYLWPTFTIIFAIVFNKQKANFLIVPGFFISLVGICWVLGGDQGLNFKGMLSNVQNNPLSYGLALLGTVLWASYCTLTAKMANGKNGVTLFFILVSIVLWLKWLLLGEGTLSFELQPTIYLVLAAFAMGMGYGAWNIGILHGNVTLLAAASYFIPVFSAVFSAFILSTHLTFSFWQGALMVCLGALLCWVSTKTKA</sequence>
<evidence type="ECO:0000313" key="9">
    <source>
        <dbReference type="Proteomes" id="UP000196240"/>
    </source>
</evidence>
<dbReference type="InterPro" id="IPR037185">
    <property type="entry name" value="EmrE-like"/>
</dbReference>
<keyword evidence="4 6" id="KW-1133">Transmembrane helix</keyword>
<evidence type="ECO:0000256" key="2">
    <source>
        <dbReference type="ARBA" id="ARBA00022475"/>
    </source>
</evidence>
<feature type="transmembrane region" description="Helical" evidence="6">
    <location>
        <begin position="196"/>
        <end position="213"/>
    </location>
</feature>
<feature type="domain" description="EamA" evidence="7">
    <location>
        <begin position="17"/>
        <end position="146"/>
    </location>
</feature>